<dbReference type="PANTHER" id="PTHR48475">
    <property type="entry name" value="RIBONUCLEASE H"/>
    <property type="match status" value="1"/>
</dbReference>
<accession>A0A1R1YIN7</accession>
<evidence type="ECO:0000256" key="1">
    <source>
        <dbReference type="SAM" id="MobiDB-lite"/>
    </source>
</evidence>
<evidence type="ECO:0000313" key="2">
    <source>
        <dbReference type="EMBL" id="OMJ26655.1"/>
    </source>
</evidence>
<dbReference type="Proteomes" id="UP000187429">
    <property type="component" value="Unassembled WGS sequence"/>
</dbReference>
<name>A0A1R1YIN7_9FUNG</name>
<keyword evidence="3" id="KW-1185">Reference proteome</keyword>
<dbReference type="EMBL" id="LSSM01001428">
    <property type="protein sequence ID" value="OMJ26655.1"/>
    <property type="molecule type" value="Genomic_DNA"/>
</dbReference>
<dbReference type="PANTHER" id="PTHR48475:SF1">
    <property type="entry name" value="RNASE H TYPE-1 DOMAIN-CONTAINING PROTEIN"/>
    <property type="match status" value="1"/>
</dbReference>
<gene>
    <name evidence="2" type="ORF">AYI69_g3938</name>
</gene>
<dbReference type="OrthoDB" id="444848at2759"/>
<feature type="region of interest" description="Disordered" evidence="1">
    <location>
        <begin position="1"/>
        <end position="20"/>
    </location>
</feature>
<comment type="caution">
    <text evidence="2">The sequence shown here is derived from an EMBL/GenBank/DDBJ whole genome shotgun (WGS) entry which is preliminary data.</text>
</comment>
<dbReference type="AlphaFoldDB" id="A0A1R1YIN7"/>
<organism evidence="2 3">
    <name type="scientific">Smittium culicis</name>
    <dbReference type="NCBI Taxonomy" id="133412"/>
    <lineage>
        <taxon>Eukaryota</taxon>
        <taxon>Fungi</taxon>
        <taxon>Fungi incertae sedis</taxon>
        <taxon>Zoopagomycota</taxon>
        <taxon>Kickxellomycotina</taxon>
        <taxon>Harpellomycetes</taxon>
        <taxon>Harpellales</taxon>
        <taxon>Legeriomycetaceae</taxon>
        <taxon>Smittium</taxon>
    </lineage>
</organism>
<evidence type="ECO:0000313" key="3">
    <source>
        <dbReference type="Proteomes" id="UP000187429"/>
    </source>
</evidence>
<proteinExistence type="predicted"/>
<sequence>MARKADTRSMGRQTTTKTTTGESPYKLIFGQESILPIEFKHATWIAVSWDDNMSTTDLLKARMRQMEAKEELVTIAADKVKKSRERNKIYFEKKHKIRHNPLEEGYMVLLYDSTIGKSRERKLDNRWNGPYIVTKSLGNGSYYLRELDGTRKRGSVAGNRLKRFYRSVDPRSQELIMQGEDVAVETDDEAEGS</sequence>
<protein>
    <submittedName>
        <fullName evidence="2">Uncharacterized protein</fullName>
    </submittedName>
</protein>
<reference evidence="3" key="1">
    <citation type="submission" date="2017-01" db="EMBL/GenBank/DDBJ databases">
        <authorList>
            <person name="Wang Y."/>
            <person name="White M."/>
            <person name="Kvist S."/>
            <person name="Moncalvo J.-M."/>
        </authorList>
    </citation>
    <scope>NUCLEOTIDE SEQUENCE [LARGE SCALE GENOMIC DNA]</scope>
    <source>
        <strain evidence="3">ID-206-W2</strain>
    </source>
</reference>